<dbReference type="EMBL" id="CM051400">
    <property type="protein sequence ID" value="KAJ4714242.1"/>
    <property type="molecule type" value="Genomic_DNA"/>
</dbReference>
<accession>A0ACC1XTJ7</accession>
<dbReference type="Proteomes" id="UP001164539">
    <property type="component" value="Chromosome 7"/>
</dbReference>
<proteinExistence type="predicted"/>
<name>A0ACC1XTJ7_MELAZ</name>
<organism evidence="1 2">
    <name type="scientific">Melia azedarach</name>
    <name type="common">Chinaberry tree</name>
    <dbReference type="NCBI Taxonomy" id="155640"/>
    <lineage>
        <taxon>Eukaryota</taxon>
        <taxon>Viridiplantae</taxon>
        <taxon>Streptophyta</taxon>
        <taxon>Embryophyta</taxon>
        <taxon>Tracheophyta</taxon>
        <taxon>Spermatophyta</taxon>
        <taxon>Magnoliopsida</taxon>
        <taxon>eudicotyledons</taxon>
        <taxon>Gunneridae</taxon>
        <taxon>Pentapetalae</taxon>
        <taxon>rosids</taxon>
        <taxon>malvids</taxon>
        <taxon>Sapindales</taxon>
        <taxon>Meliaceae</taxon>
        <taxon>Melia</taxon>
    </lineage>
</organism>
<evidence type="ECO:0000313" key="2">
    <source>
        <dbReference type="Proteomes" id="UP001164539"/>
    </source>
</evidence>
<protein>
    <submittedName>
        <fullName evidence="1">Uncharacterized protein</fullName>
    </submittedName>
</protein>
<sequence length="76" mass="8414">MSLGSSLRFLSYPVRSSLEILQFYISSFLFLFEGFVLETIHENLDDAASAITDYDKGIAVSSLGTDGSCFFCLRIS</sequence>
<gene>
    <name evidence="1" type="ORF">OWV82_012759</name>
</gene>
<reference evidence="1 2" key="1">
    <citation type="journal article" date="2023" name="Science">
        <title>Complex scaffold remodeling in plant triterpene biosynthesis.</title>
        <authorList>
            <person name="De La Pena R."/>
            <person name="Hodgson H."/>
            <person name="Liu J.C."/>
            <person name="Stephenson M.J."/>
            <person name="Martin A.C."/>
            <person name="Owen C."/>
            <person name="Harkess A."/>
            <person name="Leebens-Mack J."/>
            <person name="Jimenez L.E."/>
            <person name="Osbourn A."/>
            <person name="Sattely E.S."/>
        </authorList>
    </citation>
    <scope>NUCLEOTIDE SEQUENCE [LARGE SCALE GENOMIC DNA]</scope>
    <source>
        <strain evidence="2">cv. JPN11</strain>
        <tissue evidence="1">Leaf</tissue>
    </source>
</reference>
<comment type="caution">
    <text evidence="1">The sequence shown here is derived from an EMBL/GenBank/DDBJ whole genome shotgun (WGS) entry which is preliminary data.</text>
</comment>
<evidence type="ECO:0000313" key="1">
    <source>
        <dbReference type="EMBL" id="KAJ4714242.1"/>
    </source>
</evidence>
<keyword evidence="2" id="KW-1185">Reference proteome</keyword>